<name>A0A5B7HLB9_PORTR</name>
<proteinExistence type="predicted"/>
<organism evidence="1 2">
    <name type="scientific">Portunus trituberculatus</name>
    <name type="common">Swimming crab</name>
    <name type="synonym">Neptunus trituberculatus</name>
    <dbReference type="NCBI Taxonomy" id="210409"/>
    <lineage>
        <taxon>Eukaryota</taxon>
        <taxon>Metazoa</taxon>
        <taxon>Ecdysozoa</taxon>
        <taxon>Arthropoda</taxon>
        <taxon>Crustacea</taxon>
        <taxon>Multicrustacea</taxon>
        <taxon>Malacostraca</taxon>
        <taxon>Eumalacostraca</taxon>
        <taxon>Eucarida</taxon>
        <taxon>Decapoda</taxon>
        <taxon>Pleocyemata</taxon>
        <taxon>Brachyura</taxon>
        <taxon>Eubrachyura</taxon>
        <taxon>Portunoidea</taxon>
        <taxon>Portunidae</taxon>
        <taxon>Portuninae</taxon>
        <taxon>Portunus</taxon>
    </lineage>
</organism>
<keyword evidence="2" id="KW-1185">Reference proteome</keyword>
<dbReference type="Proteomes" id="UP000324222">
    <property type="component" value="Unassembled WGS sequence"/>
</dbReference>
<sequence>MQITKQRNETWVWNERQRSRFQAEEMSYLKDEYGVSEMVCVCGGECERREKGSEHVEREWKDRNKWRLFCGSHPLSQYEVRESNMDRLGRVGHVNSRGDEHRGGTRATTPSWPPVTWRHCRDGPYGDVSRHFTGPRVWCVVALPRASSGRAL</sequence>
<reference evidence="1 2" key="1">
    <citation type="submission" date="2019-05" db="EMBL/GenBank/DDBJ databases">
        <title>Another draft genome of Portunus trituberculatus and its Hox gene families provides insights of decapod evolution.</title>
        <authorList>
            <person name="Jeong J.-H."/>
            <person name="Song I."/>
            <person name="Kim S."/>
            <person name="Choi T."/>
            <person name="Kim D."/>
            <person name="Ryu S."/>
            <person name="Kim W."/>
        </authorList>
    </citation>
    <scope>NUCLEOTIDE SEQUENCE [LARGE SCALE GENOMIC DNA]</scope>
    <source>
        <tissue evidence="1">Muscle</tissue>
    </source>
</reference>
<comment type="caution">
    <text evidence="1">The sequence shown here is derived from an EMBL/GenBank/DDBJ whole genome shotgun (WGS) entry which is preliminary data.</text>
</comment>
<evidence type="ECO:0000313" key="2">
    <source>
        <dbReference type="Proteomes" id="UP000324222"/>
    </source>
</evidence>
<dbReference type="AlphaFoldDB" id="A0A5B7HLB9"/>
<gene>
    <name evidence="1" type="ORF">E2C01_066375</name>
</gene>
<protein>
    <submittedName>
        <fullName evidence="1">Uncharacterized protein</fullName>
    </submittedName>
</protein>
<accession>A0A5B7HLB9</accession>
<dbReference type="EMBL" id="VSRR010034100">
    <property type="protein sequence ID" value="MPC72082.1"/>
    <property type="molecule type" value="Genomic_DNA"/>
</dbReference>
<evidence type="ECO:0000313" key="1">
    <source>
        <dbReference type="EMBL" id="MPC72082.1"/>
    </source>
</evidence>